<comment type="caution">
    <text evidence="2">The sequence shown here is derived from an EMBL/GenBank/DDBJ whole genome shotgun (WGS) entry which is preliminary data.</text>
</comment>
<proteinExistence type="inferred from homology"/>
<dbReference type="PRINTS" id="PR00081">
    <property type="entry name" value="GDHRDH"/>
</dbReference>
<comment type="similarity">
    <text evidence="1">Belongs to the short-chain dehydrogenases/reductases (SDR) family.</text>
</comment>
<dbReference type="RefSeq" id="WP_275634124.1">
    <property type="nucleotide sequence ID" value="NZ_JARGYD010000007.1"/>
</dbReference>
<sequence>MDLGIAGRRALVCGASAGIGFGCAQVLAAEGCEVIMVARDPGRLDAAVTQVPGARGVVADLGEDGVEPRLLDAAGPVDILVTNPGVSPAGSLTDAATVMDATRSVPAQTMALIGAFLPGMRAAGWGRVVNITSSGVFASGAALGLSGAVRATLTHMAASLAQEVAADGITVNCIAPGPVDTAGLQHFVERRARETGQSVAEVRAARLASLPTRRFSEPAEVGALCAFLASSLAANITGRTVLADGGANAYPFL</sequence>
<dbReference type="Pfam" id="PF13561">
    <property type="entry name" value="adh_short_C2"/>
    <property type="match status" value="1"/>
</dbReference>
<protein>
    <submittedName>
        <fullName evidence="2">SDR family oxidoreductase</fullName>
    </submittedName>
</protein>
<accession>A0ABV7GLC9</accession>
<name>A0ABV7GLC9_9RHOB</name>
<dbReference type="Gene3D" id="3.40.50.720">
    <property type="entry name" value="NAD(P)-binding Rossmann-like Domain"/>
    <property type="match status" value="1"/>
</dbReference>
<dbReference type="PANTHER" id="PTHR42879:SF6">
    <property type="entry name" value="NADPH-DEPENDENT REDUCTASE BACG"/>
    <property type="match status" value="1"/>
</dbReference>
<dbReference type="PANTHER" id="PTHR42879">
    <property type="entry name" value="3-OXOACYL-(ACYL-CARRIER-PROTEIN) REDUCTASE"/>
    <property type="match status" value="1"/>
</dbReference>
<dbReference type="Proteomes" id="UP001595632">
    <property type="component" value="Unassembled WGS sequence"/>
</dbReference>
<keyword evidence="3" id="KW-1185">Reference proteome</keyword>
<evidence type="ECO:0000313" key="3">
    <source>
        <dbReference type="Proteomes" id="UP001595632"/>
    </source>
</evidence>
<dbReference type="EMBL" id="JBHRTB010000010">
    <property type="protein sequence ID" value="MFC3142215.1"/>
    <property type="molecule type" value="Genomic_DNA"/>
</dbReference>
<gene>
    <name evidence="2" type="ORF">ACFOGP_05815</name>
</gene>
<organism evidence="2 3">
    <name type="scientific">Psychromarinibacter halotolerans</name>
    <dbReference type="NCBI Taxonomy" id="1775175"/>
    <lineage>
        <taxon>Bacteria</taxon>
        <taxon>Pseudomonadati</taxon>
        <taxon>Pseudomonadota</taxon>
        <taxon>Alphaproteobacteria</taxon>
        <taxon>Rhodobacterales</taxon>
        <taxon>Paracoccaceae</taxon>
        <taxon>Psychromarinibacter</taxon>
    </lineage>
</organism>
<evidence type="ECO:0000256" key="1">
    <source>
        <dbReference type="ARBA" id="ARBA00006484"/>
    </source>
</evidence>
<dbReference type="PRINTS" id="PR00080">
    <property type="entry name" value="SDRFAMILY"/>
</dbReference>
<reference evidence="3" key="1">
    <citation type="journal article" date="2019" name="Int. J. Syst. Evol. Microbiol.">
        <title>The Global Catalogue of Microorganisms (GCM) 10K type strain sequencing project: providing services to taxonomists for standard genome sequencing and annotation.</title>
        <authorList>
            <consortium name="The Broad Institute Genomics Platform"/>
            <consortium name="The Broad Institute Genome Sequencing Center for Infectious Disease"/>
            <person name="Wu L."/>
            <person name="Ma J."/>
        </authorList>
    </citation>
    <scope>NUCLEOTIDE SEQUENCE [LARGE SCALE GENOMIC DNA]</scope>
    <source>
        <strain evidence="3">KCTC 52366</strain>
    </source>
</reference>
<dbReference type="InterPro" id="IPR036291">
    <property type="entry name" value="NAD(P)-bd_dom_sf"/>
</dbReference>
<dbReference type="SUPFAM" id="SSF51735">
    <property type="entry name" value="NAD(P)-binding Rossmann-fold domains"/>
    <property type="match status" value="1"/>
</dbReference>
<dbReference type="InterPro" id="IPR050259">
    <property type="entry name" value="SDR"/>
</dbReference>
<dbReference type="InterPro" id="IPR002347">
    <property type="entry name" value="SDR_fam"/>
</dbReference>
<evidence type="ECO:0000313" key="2">
    <source>
        <dbReference type="EMBL" id="MFC3142215.1"/>
    </source>
</evidence>